<name>A0A5B7CT34_PORTR</name>
<sequence length="222" mass="25955">MADMLEYYQQIGELKKAVRERELHRLELEKQTLLTAQKKERRHEDFKDKIRDIQRELAQKEREAAQNFQSLLARVDSIRREHQLLAAHTEQLRQRKLQYEMNLKSANPILHTSVPQDLSGIFDDATWKGHLPTTSTPLSKPQLQQPNLVTSIASYNTASMGHMPTQPVDRDVRRVNLNVNKQQPYAVPMTNISMPTRLLIQITGFLKFTEKHQLFCKYLENL</sequence>
<dbReference type="Proteomes" id="UP000324222">
    <property type="component" value="Unassembled WGS sequence"/>
</dbReference>
<dbReference type="OrthoDB" id="6370070at2759"/>
<dbReference type="AlphaFoldDB" id="A0A5B7CT34"/>
<evidence type="ECO:0000313" key="3">
    <source>
        <dbReference type="Proteomes" id="UP000324222"/>
    </source>
</evidence>
<evidence type="ECO:0000256" key="1">
    <source>
        <dbReference type="SAM" id="Coils"/>
    </source>
</evidence>
<comment type="caution">
    <text evidence="2">The sequence shown here is derived from an EMBL/GenBank/DDBJ whole genome shotgun (WGS) entry which is preliminary data.</text>
</comment>
<protein>
    <submittedName>
        <fullName evidence="2">Uncharacterized protein</fullName>
    </submittedName>
</protein>
<evidence type="ECO:0000313" key="2">
    <source>
        <dbReference type="EMBL" id="MPC12987.1"/>
    </source>
</evidence>
<proteinExistence type="predicted"/>
<keyword evidence="3" id="KW-1185">Reference proteome</keyword>
<organism evidence="2 3">
    <name type="scientific">Portunus trituberculatus</name>
    <name type="common">Swimming crab</name>
    <name type="synonym">Neptunus trituberculatus</name>
    <dbReference type="NCBI Taxonomy" id="210409"/>
    <lineage>
        <taxon>Eukaryota</taxon>
        <taxon>Metazoa</taxon>
        <taxon>Ecdysozoa</taxon>
        <taxon>Arthropoda</taxon>
        <taxon>Crustacea</taxon>
        <taxon>Multicrustacea</taxon>
        <taxon>Malacostraca</taxon>
        <taxon>Eumalacostraca</taxon>
        <taxon>Eucarida</taxon>
        <taxon>Decapoda</taxon>
        <taxon>Pleocyemata</taxon>
        <taxon>Brachyura</taxon>
        <taxon>Eubrachyura</taxon>
        <taxon>Portunoidea</taxon>
        <taxon>Portunidae</taxon>
        <taxon>Portuninae</taxon>
        <taxon>Portunus</taxon>
    </lineage>
</organism>
<accession>A0A5B7CT34</accession>
<dbReference type="EMBL" id="VSRR010000250">
    <property type="protein sequence ID" value="MPC12987.1"/>
    <property type="molecule type" value="Genomic_DNA"/>
</dbReference>
<gene>
    <name evidence="2" type="ORF">E2C01_005704</name>
</gene>
<keyword evidence="1" id="KW-0175">Coiled coil</keyword>
<feature type="coiled-coil region" evidence="1">
    <location>
        <begin position="36"/>
        <end position="63"/>
    </location>
</feature>
<reference evidence="2 3" key="1">
    <citation type="submission" date="2019-05" db="EMBL/GenBank/DDBJ databases">
        <title>Another draft genome of Portunus trituberculatus and its Hox gene families provides insights of decapod evolution.</title>
        <authorList>
            <person name="Jeong J.-H."/>
            <person name="Song I."/>
            <person name="Kim S."/>
            <person name="Choi T."/>
            <person name="Kim D."/>
            <person name="Ryu S."/>
            <person name="Kim W."/>
        </authorList>
    </citation>
    <scope>NUCLEOTIDE SEQUENCE [LARGE SCALE GENOMIC DNA]</scope>
    <source>
        <tissue evidence="2">Muscle</tissue>
    </source>
</reference>